<protein>
    <submittedName>
        <fullName evidence="2">Uncharacterized protein</fullName>
    </submittedName>
</protein>
<organism evidence="2 3">
    <name type="scientific">Linum trigynum</name>
    <dbReference type="NCBI Taxonomy" id="586398"/>
    <lineage>
        <taxon>Eukaryota</taxon>
        <taxon>Viridiplantae</taxon>
        <taxon>Streptophyta</taxon>
        <taxon>Embryophyta</taxon>
        <taxon>Tracheophyta</taxon>
        <taxon>Spermatophyta</taxon>
        <taxon>Magnoliopsida</taxon>
        <taxon>eudicotyledons</taxon>
        <taxon>Gunneridae</taxon>
        <taxon>Pentapetalae</taxon>
        <taxon>rosids</taxon>
        <taxon>fabids</taxon>
        <taxon>Malpighiales</taxon>
        <taxon>Linaceae</taxon>
        <taxon>Linum</taxon>
    </lineage>
</organism>
<feature type="region of interest" description="Disordered" evidence="1">
    <location>
        <begin position="1"/>
        <end position="81"/>
    </location>
</feature>
<sequence length="81" mass="8768">MVVDCGSISRENGQRREEPLEHQAEEEAVQDGDRPSDPQAILPPYGRDRHHLGPASGGQPSEGSTRVLQGQDAPPADQKND</sequence>
<gene>
    <name evidence="2" type="ORF">LTRI10_LOCUS10314</name>
</gene>
<evidence type="ECO:0000313" key="3">
    <source>
        <dbReference type="Proteomes" id="UP001497516"/>
    </source>
</evidence>
<dbReference type="Proteomes" id="UP001497516">
    <property type="component" value="Chromosome 2"/>
</dbReference>
<dbReference type="AlphaFoldDB" id="A0AAV2D2F9"/>
<feature type="compositionally biased region" description="Basic and acidic residues" evidence="1">
    <location>
        <begin position="12"/>
        <end position="36"/>
    </location>
</feature>
<reference evidence="2 3" key="1">
    <citation type="submission" date="2024-04" db="EMBL/GenBank/DDBJ databases">
        <authorList>
            <person name="Fracassetti M."/>
        </authorList>
    </citation>
    <scope>NUCLEOTIDE SEQUENCE [LARGE SCALE GENOMIC DNA]</scope>
</reference>
<evidence type="ECO:0000256" key="1">
    <source>
        <dbReference type="SAM" id="MobiDB-lite"/>
    </source>
</evidence>
<keyword evidence="3" id="KW-1185">Reference proteome</keyword>
<feature type="compositionally biased region" description="Polar residues" evidence="1">
    <location>
        <begin position="58"/>
        <end position="68"/>
    </location>
</feature>
<evidence type="ECO:0000313" key="2">
    <source>
        <dbReference type="EMBL" id="CAL1365740.1"/>
    </source>
</evidence>
<name>A0AAV2D2F9_9ROSI</name>
<accession>A0AAV2D2F9</accession>
<proteinExistence type="predicted"/>
<dbReference type="EMBL" id="OZ034815">
    <property type="protein sequence ID" value="CAL1365740.1"/>
    <property type="molecule type" value="Genomic_DNA"/>
</dbReference>